<reference evidence="3 4" key="1">
    <citation type="journal article" date="2013" name="Int. J. Syst. Evol. Microbiol.">
        <title>Marinoscillum luteum sp. nov., isolated from marine sediment.</title>
        <authorList>
            <person name="Cha I.T."/>
            <person name="Park S.J."/>
            <person name="Kim S.J."/>
            <person name="Kim J.G."/>
            <person name="Jung M.Y."/>
            <person name="Shin K.S."/>
            <person name="Kwon K.K."/>
            <person name="Yang S.H."/>
            <person name="Seo Y.S."/>
            <person name="Rhee S.K."/>
        </authorList>
    </citation>
    <scope>NUCLEOTIDE SEQUENCE [LARGE SCALE GENOMIC DNA]</scope>
    <source>
        <strain evidence="3 4">KCTC 23939</strain>
    </source>
</reference>
<keyword evidence="1" id="KW-1133">Transmembrane helix</keyword>
<dbReference type="Gene3D" id="3.30.70.1070">
    <property type="entry name" value="Sporulation related repeat"/>
    <property type="match status" value="1"/>
</dbReference>
<dbReference type="PROSITE" id="PS51724">
    <property type="entry name" value="SPOR"/>
    <property type="match status" value="1"/>
</dbReference>
<feature type="transmembrane region" description="Helical" evidence="1">
    <location>
        <begin position="12"/>
        <end position="32"/>
    </location>
</feature>
<organism evidence="3 4">
    <name type="scientific">Marinoscillum luteum</name>
    <dbReference type="NCBI Taxonomy" id="861051"/>
    <lineage>
        <taxon>Bacteria</taxon>
        <taxon>Pseudomonadati</taxon>
        <taxon>Bacteroidota</taxon>
        <taxon>Cytophagia</taxon>
        <taxon>Cytophagales</taxon>
        <taxon>Reichenbachiellaceae</taxon>
        <taxon>Marinoscillum</taxon>
    </lineage>
</organism>
<evidence type="ECO:0000313" key="4">
    <source>
        <dbReference type="Proteomes" id="UP001610063"/>
    </source>
</evidence>
<comment type="caution">
    <text evidence="3">The sequence shown here is derived from an EMBL/GenBank/DDBJ whole genome shotgun (WGS) entry which is preliminary data.</text>
</comment>
<evidence type="ECO:0000256" key="1">
    <source>
        <dbReference type="SAM" id="Phobius"/>
    </source>
</evidence>
<proteinExistence type="predicted"/>
<evidence type="ECO:0000259" key="2">
    <source>
        <dbReference type="PROSITE" id="PS51724"/>
    </source>
</evidence>
<protein>
    <submittedName>
        <fullName evidence="3">SPOR domain-containing protein</fullName>
    </submittedName>
</protein>
<dbReference type="Pfam" id="PF05036">
    <property type="entry name" value="SPOR"/>
    <property type="match status" value="1"/>
</dbReference>
<name>A0ABW7N6X8_9BACT</name>
<dbReference type="EMBL" id="JBIPKE010000015">
    <property type="protein sequence ID" value="MFH6983365.1"/>
    <property type="molecule type" value="Genomic_DNA"/>
</dbReference>
<evidence type="ECO:0000313" key="3">
    <source>
        <dbReference type="EMBL" id="MFH6983365.1"/>
    </source>
</evidence>
<gene>
    <name evidence="3" type="ORF">ACHKAR_07955</name>
</gene>
<keyword evidence="1" id="KW-0472">Membrane</keyword>
<dbReference type="RefSeq" id="WP_395416940.1">
    <property type="nucleotide sequence ID" value="NZ_JBIPKE010000015.1"/>
</dbReference>
<dbReference type="SUPFAM" id="SSF110997">
    <property type="entry name" value="Sporulation related repeat"/>
    <property type="match status" value="1"/>
</dbReference>
<dbReference type="InterPro" id="IPR007730">
    <property type="entry name" value="SPOR-like_dom"/>
</dbReference>
<sequence>MSEQSNESGKTVGIIIIVVFALAGLVGLWYWVMYKPQQEAKEQVKLEQIAKEQAAKKAAEIKAQNKIKYDQLIKDADTEMGQENWQRAKSLYTEASSLFPNEQYPKDQLAIVNQKLGELAALEAIRAAGVVESVATRTGRFYIIVSSSIDDDLAMDYANKLAQEGNAVKIIEHDTGKLVYYRVSVGDYASREKAESAAVAFSNLSDEVWVLGY</sequence>
<keyword evidence="1" id="KW-0812">Transmembrane</keyword>
<accession>A0ABW7N6X8</accession>
<dbReference type="Proteomes" id="UP001610063">
    <property type="component" value="Unassembled WGS sequence"/>
</dbReference>
<keyword evidence="4" id="KW-1185">Reference proteome</keyword>
<feature type="domain" description="SPOR" evidence="2">
    <location>
        <begin position="135"/>
        <end position="213"/>
    </location>
</feature>
<dbReference type="InterPro" id="IPR036680">
    <property type="entry name" value="SPOR-like_sf"/>
</dbReference>